<keyword evidence="3" id="KW-0472">Membrane</keyword>
<dbReference type="CDD" id="cd05387">
    <property type="entry name" value="BY-kinase"/>
    <property type="match status" value="1"/>
</dbReference>
<keyword evidence="3" id="KW-0812">Transmembrane</keyword>
<keyword evidence="2" id="KW-0067">ATP-binding</keyword>
<dbReference type="Proteomes" id="UP000185221">
    <property type="component" value="Unassembled WGS sequence"/>
</dbReference>
<keyword evidence="3" id="KW-1133">Transmembrane helix</keyword>
<dbReference type="InterPro" id="IPR027417">
    <property type="entry name" value="P-loop_NTPase"/>
</dbReference>
<dbReference type="STRING" id="226505.SAMN05444394_1950"/>
<sequence>MKASDVLLDGIVDTEVFESSHIKKSFLYYVRYWKLFLISFVVVFSSVFAYIYFAIPLFQVNSVIMLKDESKGSVFLENPVLSELSDFKSYQITDNEIDVLQSSDLMRQAIKDLNFNYLAYHKNFLGKLNTVSNQELPFLIEVINIEEEYLLDKEFEVLGIENDYVIYSNGETVNEIKFGETFQNEFAILKIHRNKEVKEFNGYPLIVNLFNNAQLASMMSSSLKVEPKDKNSSILYVSLKTEFPDLGVQVVNELVNTYNENAVAEKKEVALNSLEFLDTQLSILSAELSGMQSNIESFKYSKDVVDVENDSKFYQQNALDNSKQLSINRSQLEILRNLRSEVLSGTQQSITLGPLSNDDPALLLMIQDFNTEVDKLERLKGAILPENPVYVNTTERISNFRNKIVGHLENRIDALEISTRNLEKASETYSSKYHSGPMIQRQYEALTRDLDFKKAHYINLIEKREETSLYLASVSSTHSKTIEKAYFSPVPVSPNKPILGLIGLFVAFAAPFSYLFVKRTFQGKLEDRSQIIIPSSSSVLGELSQIDKKPNGPIIDQNSKTPIAEQLRYVRTSYCMNDFGKESQVTLVTSTVSGEGKTFFALNFAKSMSMIGKKTAVLFYDLRKPLEYAHLFEKGSIGISEFINNKDISFKQFLDSGLEYQGVTLFHTGKLPNNPAEILLSPRNQELINEMRKHFEFIVLDSAPVGQVSDSFSLIPLVDATIYMMRYNWTSKHDIEFFHQLKAEAKINNPMLVLNGSRAGQGYSYGNYEYN</sequence>
<dbReference type="SUPFAM" id="SSF52540">
    <property type="entry name" value="P-loop containing nucleoside triphosphate hydrolases"/>
    <property type="match status" value="1"/>
</dbReference>
<evidence type="ECO:0000256" key="2">
    <source>
        <dbReference type="ARBA" id="ARBA00022840"/>
    </source>
</evidence>
<dbReference type="Gene3D" id="3.40.50.300">
    <property type="entry name" value="P-loop containing nucleotide triphosphate hydrolases"/>
    <property type="match status" value="1"/>
</dbReference>
<reference evidence="5" key="1">
    <citation type="submission" date="2016-11" db="EMBL/GenBank/DDBJ databases">
        <authorList>
            <person name="Varghese N."/>
            <person name="Submissions S."/>
        </authorList>
    </citation>
    <scope>NUCLEOTIDE SEQUENCE [LARGE SCALE GENOMIC DNA]</scope>
    <source>
        <strain evidence="5">DSM 15292</strain>
    </source>
</reference>
<gene>
    <name evidence="4" type="ORF">SAMN05444394_1950</name>
</gene>
<feature type="transmembrane region" description="Helical" evidence="3">
    <location>
        <begin position="32"/>
        <end position="55"/>
    </location>
</feature>
<dbReference type="InterPro" id="IPR050445">
    <property type="entry name" value="Bact_polysacc_biosynth/exp"/>
</dbReference>
<dbReference type="AlphaFoldDB" id="A0A1N6EBS7"/>
<dbReference type="RefSeq" id="WP_074224624.1">
    <property type="nucleotide sequence ID" value="NZ_FSRC01000001.1"/>
</dbReference>
<evidence type="ECO:0000313" key="4">
    <source>
        <dbReference type="EMBL" id="SIN80479.1"/>
    </source>
</evidence>
<dbReference type="PANTHER" id="PTHR32309:SF13">
    <property type="entry name" value="FERRIC ENTEROBACTIN TRANSPORT PROTEIN FEPE"/>
    <property type="match status" value="1"/>
</dbReference>
<evidence type="ECO:0000256" key="1">
    <source>
        <dbReference type="ARBA" id="ARBA00022741"/>
    </source>
</evidence>
<dbReference type="OrthoDB" id="9794577at2"/>
<accession>A0A1N6EBS7</accession>
<evidence type="ECO:0000256" key="3">
    <source>
        <dbReference type="SAM" id="Phobius"/>
    </source>
</evidence>
<dbReference type="InterPro" id="IPR005702">
    <property type="entry name" value="Wzc-like_C"/>
</dbReference>
<organism evidence="4 5">
    <name type="scientific">Algoriphagus halophilus</name>
    <dbReference type="NCBI Taxonomy" id="226505"/>
    <lineage>
        <taxon>Bacteria</taxon>
        <taxon>Pseudomonadati</taxon>
        <taxon>Bacteroidota</taxon>
        <taxon>Cytophagia</taxon>
        <taxon>Cytophagales</taxon>
        <taxon>Cyclobacteriaceae</taxon>
        <taxon>Algoriphagus</taxon>
    </lineage>
</organism>
<protein>
    <submittedName>
        <fullName evidence="4">Chromosome partitioning ATPase, Mrp family, contains Fe-S cluster</fullName>
    </submittedName>
</protein>
<keyword evidence="1" id="KW-0547">Nucleotide-binding</keyword>
<dbReference type="PANTHER" id="PTHR32309">
    <property type="entry name" value="TYROSINE-PROTEIN KINASE"/>
    <property type="match status" value="1"/>
</dbReference>
<dbReference type="GO" id="GO:0004713">
    <property type="term" value="F:protein tyrosine kinase activity"/>
    <property type="evidence" value="ECO:0007669"/>
    <property type="project" value="TreeGrafter"/>
</dbReference>
<dbReference type="GO" id="GO:0005886">
    <property type="term" value="C:plasma membrane"/>
    <property type="evidence" value="ECO:0007669"/>
    <property type="project" value="TreeGrafter"/>
</dbReference>
<dbReference type="EMBL" id="FSRC01000001">
    <property type="protein sequence ID" value="SIN80479.1"/>
    <property type="molecule type" value="Genomic_DNA"/>
</dbReference>
<evidence type="ECO:0000313" key="5">
    <source>
        <dbReference type="Proteomes" id="UP000185221"/>
    </source>
</evidence>
<keyword evidence="5" id="KW-1185">Reference proteome</keyword>
<name>A0A1N6EBS7_9BACT</name>
<proteinExistence type="predicted"/>